<dbReference type="HOGENOM" id="CLU_2854170_0_0_1"/>
<dbReference type="AlphaFoldDB" id="K7KKX3"/>
<dbReference type="Proteomes" id="UP000008827">
    <property type="component" value="Chromosome 4"/>
</dbReference>
<accession>K7KKX3</accession>
<dbReference type="EnsemblPlants" id="KRH63527">
    <property type="protein sequence ID" value="KRH63527"/>
    <property type="gene ID" value="GLYMA_04G182800"/>
</dbReference>
<name>K7KKX3_SOYBN</name>
<evidence type="ECO:0000256" key="1">
    <source>
        <dbReference type="SAM" id="Phobius"/>
    </source>
</evidence>
<reference evidence="2" key="3">
    <citation type="submission" date="2018-07" db="EMBL/GenBank/DDBJ databases">
        <title>WGS assembly of Glycine max.</title>
        <authorList>
            <person name="Schmutz J."/>
            <person name="Cannon S."/>
            <person name="Schlueter J."/>
            <person name="Ma J."/>
            <person name="Mitros T."/>
            <person name="Nelson W."/>
            <person name="Hyten D."/>
            <person name="Song Q."/>
            <person name="Thelen J."/>
            <person name="Cheng J."/>
            <person name="Xu D."/>
            <person name="Hellsten U."/>
            <person name="May G."/>
            <person name="Yu Y."/>
            <person name="Sakurai T."/>
            <person name="Umezawa T."/>
            <person name="Bhattacharyya M."/>
            <person name="Sandhu D."/>
            <person name="Valliyodan B."/>
            <person name="Lindquist E."/>
            <person name="Peto M."/>
            <person name="Grant D."/>
            <person name="Shu S."/>
            <person name="Goodstein D."/>
            <person name="Barry K."/>
            <person name="Futrell-Griggs M."/>
            <person name="Abernathy B."/>
            <person name="Du J."/>
            <person name="Tian Z."/>
            <person name="Zhu L."/>
            <person name="Gill N."/>
            <person name="Joshi T."/>
            <person name="Libault M."/>
            <person name="Sethuraman A."/>
            <person name="Zhang X."/>
            <person name="Shinozaki K."/>
            <person name="Nguyen H."/>
            <person name="Wing R."/>
            <person name="Cregan P."/>
            <person name="Specht J."/>
            <person name="Grimwood J."/>
            <person name="Rokhsar D."/>
            <person name="Stacey G."/>
            <person name="Shoemaker R."/>
            <person name="Jackson S."/>
        </authorList>
    </citation>
    <scope>NUCLEOTIDE SEQUENCE</scope>
    <source>
        <tissue evidence="2">Callus</tissue>
    </source>
</reference>
<gene>
    <name evidence="2" type="ORF">GLYMA_04G182800</name>
</gene>
<keyword evidence="1" id="KW-1133">Transmembrane helix</keyword>
<protein>
    <submittedName>
        <fullName evidence="2 3">Uncharacterized protein</fullName>
    </submittedName>
</protein>
<dbReference type="InParanoid" id="K7KKX3"/>
<evidence type="ECO:0000313" key="2">
    <source>
        <dbReference type="EMBL" id="KRH63527.1"/>
    </source>
</evidence>
<reference evidence="2 3" key="1">
    <citation type="journal article" date="2010" name="Nature">
        <title>Genome sequence of the palaeopolyploid soybean.</title>
        <authorList>
            <person name="Schmutz J."/>
            <person name="Cannon S.B."/>
            <person name="Schlueter J."/>
            <person name="Ma J."/>
            <person name="Mitros T."/>
            <person name="Nelson W."/>
            <person name="Hyten D.L."/>
            <person name="Song Q."/>
            <person name="Thelen J.J."/>
            <person name="Cheng J."/>
            <person name="Xu D."/>
            <person name="Hellsten U."/>
            <person name="May G.D."/>
            <person name="Yu Y."/>
            <person name="Sakurai T."/>
            <person name="Umezawa T."/>
            <person name="Bhattacharyya M.K."/>
            <person name="Sandhu D."/>
            <person name="Valliyodan B."/>
            <person name="Lindquist E."/>
            <person name="Peto M."/>
            <person name="Grant D."/>
            <person name="Shu S."/>
            <person name="Goodstein D."/>
            <person name="Barry K."/>
            <person name="Futrell-Griggs M."/>
            <person name="Abernathy B."/>
            <person name="Du J."/>
            <person name="Tian Z."/>
            <person name="Zhu L."/>
            <person name="Gill N."/>
            <person name="Joshi T."/>
            <person name="Libault M."/>
            <person name="Sethuraman A."/>
            <person name="Zhang X.-C."/>
            <person name="Shinozaki K."/>
            <person name="Nguyen H.T."/>
            <person name="Wing R.A."/>
            <person name="Cregan P."/>
            <person name="Specht J."/>
            <person name="Grimwood J."/>
            <person name="Rokhsar D."/>
            <person name="Stacey G."/>
            <person name="Shoemaker R.C."/>
            <person name="Jackson S.A."/>
        </authorList>
    </citation>
    <scope>NUCLEOTIDE SEQUENCE [LARGE SCALE GENOMIC DNA]</scope>
    <source>
        <strain evidence="3">cv. Williams 82</strain>
        <tissue evidence="2">Callus</tissue>
    </source>
</reference>
<keyword evidence="4" id="KW-1185">Reference proteome</keyword>
<reference evidence="3" key="2">
    <citation type="submission" date="2018-02" db="UniProtKB">
        <authorList>
            <consortium name="EnsemblPlants"/>
        </authorList>
    </citation>
    <scope>IDENTIFICATION</scope>
    <source>
        <strain evidence="3">Williams 82</strain>
    </source>
</reference>
<dbReference type="EMBL" id="CM000837">
    <property type="protein sequence ID" value="KRH63527.1"/>
    <property type="molecule type" value="Genomic_DNA"/>
</dbReference>
<keyword evidence="1" id="KW-0812">Transmembrane</keyword>
<proteinExistence type="predicted"/>
<evidence type="ECO:0000313" key="3">
    <source>
        <dbReference type="EnsemblPlants" id="KRH63527"/>
    </source>
</evidence>
<evidence type="ECO:0000313" key="4">
    <source>
        <dbReference type="Proteomes" id="UP000008827"/>
    </source>
</evidence>
<organism evidence="3">
    <name type="scientific">Glycine max</name>
    <name type="common">Soybean</name>
    <name type="synonym">Glycine hispida</name>
    <dbReference type="NCBI Taxonomy" id="3847"/>
    <lineage>
        <taxon>Eukaryota</taxon>
        <taxon>Viridiplantae</taxon>
        <taxon>Streptophyta</taxon>
        <taxon>Embryophyta</taxon>
        <taxon>Tracheophyta</taxon>
        <taxon>Spermatophyta</taxon>
        <taxon>Magnoliopsida</taxon>
        <taxon>eudicotyledons</taxon>
        <taxon>Gunneridae</taxon>
        <taxon>Pentapetalae</taxon>
        <taxon>rosids</taxon>
        <taxon>fabids</taxon>
        <taxon>Fabales</taxon>
        <taxon>Fabaceae</taxon>
        <taxon>Papilionoideae</taxon>
        <taxon>50 kb inversion clade</taxon>
        <taxon>NPAAA clade</taxon>
        <taxon>indigoferoid/millettioid clade</taxon>
        <taxon>Phaseoleae</taxon>
        <taxon>Glycine</taxon>
        <taxon>Glycine subgen. Soja</taxon>
    </lineage>
</organism>
<feature type="transmembrane region" description="Helical" evidence="1">
    <location>
        <begin position="29"/>
        <end position="51"/>
    </location>
</feature>
<dbReference type="Gramene" id="KRH63527">
    <property type="protein sequence ID" value="KRH63527"/>
    <property type="gene ID" value="GLYMA_04G182800"/>
</dbReference>
<sequence>MVRKQDWKAKMRGIYNRGYRKEKLVMCQFLCKSITYFLLFLLLFCLGFLGMNTTWQCCWTGLVTL</sequence>
<dbReference type="PaxDb" id="3847-GLYMA04G35400.1"/>
<keyword evidence="1" id="KW-0472">Membrane</keyword>